<dbReference type="EMBL" id="CP011102">
    <property type="protein sequence ID" value="AQY49613.1"/>
    <property type="molecule type" value="Genomic_DNA"/>
</dbReference>
<keyword evidence="5 6" id="KW-0472">Membrane</keyword>
<evidence type="ECO:0000256" key="6">
    <source>
        <dbReference type="SAM" id="Phobius"/>
    </source>
</evidence>
<dbReference type="InterPro" id="IPR025857">
    <property type="entry name" value="MacB_PCD"/>
</dbReference>
<feature type="transmembrane region" description="Helical" evidence="6">
    <location>
        <begin position="318"/>
        <end position="341"/>
    </location>
</feature>
<evidence type="ECO:0000256" key="4">
    <source>
        <dbReference type="ARBA" id="ARBA00022989"/>
    </source>
</evidence>
<evidence type="ECO:0008006" key="11">
    <source>
        <dbReference type="Google" id="ProtNLM"/>
    </source>
</evidence>
<keyword evidence="4 6" id="KW-1133">Transmembrane helix</keyword>
<evidence type="ECO:0000259" key="8">
    <source>
        <dbReference type="Pfam" id="PF12704"/>
    </source>
</evidence>
<gene>
    <name evidence="9" type="ORF">UE46_00050</name>
</gene>
<dbReference type="Pfam" id="PF02687">
    <property type="entry name" value="FtsX"/>
    <property type="match status" value="1"/>
</dbReference>
<keyword evidence="2" id="KW-1003">Cell membrane</keyword>
<dbReference type="InterPro" id="IPR003838">
    <property type="entry name" value="ABC3_permease_C"/>
</dbReference>
<name>A0A1S7FQD3_9LIST</name>
<comment type="subcellular location">
    <subcellularLocation>
        <location evidence="1">Cell membrane</location>
        <topology evidence="1">Multi-pass membrane protein</topology>
    </subcellularLocation>
</comment>
<evidence type="ECO:0000256" key="3">
    <source>
        <dbReference type="ARBA" id="ARBA00022692"/>
    </source>
</evidence>
<evidence type="ECO:0000259" key="7">
    <source>
        <dbReference type="Pfam" id="PF02687"/>
    </source>
</evidence>
<keyword evidence="3 6" id="KW-0812">Transmembrane</keyword>
<reference evidence="10" key="1">
    <citation type="submission" date="2015-03" db="EMBL/GenBank/DDBJ databases">
        <authorList>
            <person name="Ferrari E."/>
            <person name="Walter M.C."/>
            <person name="Huptas C."/>
            <person name="Scherer S."/>
            <person name="Mueller-Herbst S."/>
        </authorList>
    </citation>
    <scope>NUCLEOTIDE SEQUENCE [LARGE SCALE GENOMIC DNA]</scope>
    <source>
        <strain evidence="10">LWP01</strain>
    </source>
</reference>
<evidence type="ECO:0000256" key="2">
    <source>
        <dbReference type="ARBA" id="ARBA00022475"/>
    </source>
</evidence>
<evidence type="ECO:0000313" key="10">
    <source>
        <dbReference type="Proteomes" id="UP000223060"/>
    </source>
</evidence>
<evidence type="ECO:0000313" key="9">
    <source>
        <dbReference type="EMBL" id="AQY49613.1"/>
    </source>
</evidence>
<evidence type="ECO:0000256" key="5">
    <source>
        <dbReference type="ARBA" id="ARBA00023136"/>
    </source>
</evidence>
<sequence>MHTIKKNKFLLFVLIILFLVAIQFINYNDRMYFVTKHQQNLYEGPISSIDFTRDRNDTKVAYLEKKKALYKEVLNKFDATIFQEEANINNQRMELLMVPSKQVQYFNFPILRGKSILNYTNKVALVGKNVRNKLANKERIDINGIMYKVIGTLGAKGVINGSFDASIVIPYEAYVPDEYSYTSAANNISVYGTNNNDAVIKIVQPYFKNYQEGVDVVQILNMKTKDSETLMIGMKNFLFSMFIMLFISVIMLSYFWIEEHRMEFAVRKLVGSTNLSLFWRTLKEMIVIALLAFAIGSCVHMLAIFFDLPFLNQVRLNFYPIFLIYSILFATTLAALLSLIFRRISAVECVRERM</sequence>
<dbReference type="KEGG" id="lwi:UE46_00050"/>
<dbReference type="RefSeq" id="WP_118907318.1">
    <property type="nucleotide sequence ID" value="NZ_CP011102.1"/>
</dbReference>
<feature type="domain" description="ABC3 transporter permease C-terminal" evidence="7">
    <location>
        <begin position="238"/>
        <end position="341"/>
    </location>
</feature>
<proteinExistence type="predicted"/>
<feature type="transmembrane region" description="Helical" evidence="6">
    <location>
        <begin position="285"/>
        <end position="306"/>
    </location>
</feature>
<accession>A0A1S7FQD3</accession>
<feature type="domain" description="MacB-like periplasmic core" evidence="8">
    <location>
        <begin position="23"/>
        <end position="190"/>
    </location>
</feature>
<dbReference type="AlphaFoldDB" id="A0A1S7FQD3"/>
<feature type="transmembrane region" description="Helical" evidence="6">
    <location>
        <begin position="237"/>
        <end position="257"/>
    </location>
</feature>
<keyword evidence="10" id="KW-1185">Reference proteome</keyword>
<dbReference type="Proteomes" id="UP000223060">
    <property type="component" value="Chromosome"/>
</dbReference>
<evidence type="ECO:0000256" key="1">
    <source>
        <dbReference type="ARBA" id="ARBA00004651"/>
    </source>
</evidence>
<organism evidence="9 10">
    <name type="scientific">Listeria weihenstephanensis</name>
    <dbReference type="NCBI Taxonomy" id="1006155"/>
    <lineage>
        <taxon>Bacteria</taxon>
        <taxon>Bacillati</taxon>
        <taxon>Bacillota</taxon>
        <taxon>Bacilli</taxon>
        <taxon>Bacillales</taxon>
        <taxon>Listeriaceae</taxon>
        <taxon>Listeria</taxon>
    </lineage>
</organism>
<dbReference type="GO" id="GO:0005886">
    <property type="term" value="C:plasma membrane"/>
    <property type="evidence" value="ECO:0007669"/>
    <property type="project" value="UniProtKB-SubCell"/>
</dbReference>
<protein>
    <recommendedName>
        <fullName evidence="11">ABC transporter permease</fullName>
    </recommendedName>
</protein>
<dbReference type="Pfam" id="PF12704">
    <property type="entry name" value="MacB_PCD"/>
    <property type="match status" value="1"/>
</dbReference>